<dbReference type="Proteomes" id="UP000301309">
    <property type="component" value="Unassembled WGS sequence"/>
</dbReference>
<evidence type="ECO:0008006" key="3">
    <source>
        <dbReference type="Google" id="ProtNLM"/>
    </source>
</evidence>
<organism evidence="1 2">
    <name type="scientific">Streptomyces violaceusniger</name>
    <dbReference type="NCBI Taxonomy" id="68280"/>
    <lineage>
        <taxon>Bacteria</taxon>
        <taxon>Bacillati</taxon>
        <taxon>Actinomycetota</taxon>
        <taxon>Actinomycetes</taxon>
        <taxon>Kitasatosporales</taxon>
        <taxon>Streptomycetaceae</taxon>
        <taxon>Streptomyces</taxon>
        <taxon>Streptomyces violaceusniger group</taxon>
    </lineage>
</organism>
<sequence length="246" mass="28300">MSSTTQPVEEHLASQVIGGLPAWGIPYARDLLQTLTSTDAPFPCTFAVSAAKKSGLRFGFIDDEHDQRSWEALPDIIRSYLETYQSISRETSLIVLFRPGQEEDGKVGDYYQKFWDVLQFLHEHDTEAWPAEIPKDTDHSHWEFSFGGTPIFVVCNTPAHTARKSRSNPCFMITFQPRWVFEDLDPDTPRGWSARRVIRNRLRAFDGGEPSPELGNYGDPENREWRQYFLFDENEAKPPACPFRHT</sequence>
<dbReference type="OrthoDB" id="112290at2"/>
<proteinExistence type="predicted"/>
<dbReference type="InterPro" id="IPR014988">
    <property type="entry name" value="Uncharacterised_YqcI/YcgG"/>
</dbReference>
<name>A0A4D4KTA0_STRVO</name>
<comment type="caution">
    <text evidence="1">The sequence shown here is derived from an EMBL/GenBank/DDBJ whole genome shotgun (WGS) entry which is preliminary data.</text>
</comment>
<evidence type="ECO:0000313" key="2">
    <source>
        <dbReference type="Proteomes" id="UP000301309"/>
    </source>
</evidence>
<reference evidence="1 2" key="1">
    <citation type="journal article" date="2020" name="Int. J. Syst. Evol. Microbiol.">
        <title>Reclassification of Streptomyces castelarensis and Streptomyces sporoclivatus as later heterotypic synonyms of Streptomyces antimycoticus.</title>
        <authorList>
            <person name="Komaki H."/>
            <person name="Tamura T."/>
        </authorList>
    </citation>
    <scope>NUCLEOTIDE SEQUENCE [LARGE SCALE GENOMIC DNA]</scope>
    <source>
        <strain evidence="1 2">NBRC 13459</strain>
    </source>
</reference>
<dbReference type="EMBL" id="BJHW01000001">
    <property type="protein sequence ID" value="GDY49687.1"/>
    <property type="molecule type" value="Genomic_DNA"/>
</dbReference>
<dbReference type="AlphaFoldDB" id="A0A4D4KTA0"/>
<dbReference type="Pfam" id="PF08892">
    <property type="entry name" value="YqcI_YcgG"/>
    <property type="match status" value="1"/>
</dbReference>
<keyword evidence="2" id="KW-1185">Reference proteome</keyword>
<dbReference type="RefSeq" id="WP_137975816.1">
    <property type="nucleotide sequence ID" value="NZ_BAAASO010000032.1"/>
</dbReference>
<accession>A0A4D4KTA0</accession>
<dbReference type="PANTHER" id="PTHR40045:SF1">
    <property type="entry name" value="YQCI_YCGG FAMILY PROTEIN"/>
    <property type="match status" value="1"/>
</dbReference>
<evidence type="ECO:0000313" key="1">
    <source>
        <dbReference type="EMBL" id="GDY49687.1"/>
    </source>
</evidence>
<gene>
    <name evidence="1" type="primary">ycgG</name>
    <name evidence="1" type="ORF">SVIO_003100</name>
</gene>
<dbReference type="PANTHER" id="PTHR40045">
    <property type="entry name" value="YCGG FAMILY PROTEIN"/>
    <property type="match status" value="1"/>
</dbReference>
<protein>
    <recommendedName>
        <fullName evidence="3">YqcI/YcgG family protein</fullName>
    </recommendedName>
</protein>